<dbReference type="GeneID" id="22585607"/>
<dbReference type="HOGENOM" id="CLU_2050332_0_0_1"/>
<evidence type="ECO:0000313" key="2">
    <source>
        <dbReference type="EMBL" id="EEH42201.2"/>
    </source>
</evidence>
<feature type="compositionally biased region" description="Polar residues" evidence="1">
    <location>
        <begin position="94"/>
        <end position="120"/>
    </location>
</feature>
<dbReference type="VEuPathDB" id="FungiDB:PADG_07021"/>
<protein>
    <submittedName>
        <fullName evidence="2">Uncharacterized protein</fullName>
    </submittedName>
</protein>
<dbReference type="InParanoid" id="C1GID5"/>
<accession>C1GID5</accession>
<name>C1GID5_PARBD</name>
<proteinExistence type="predicted"/>
<feature type="region of interest" description="Disordered" evidence="1">
    <location>
        <begin position="39"/>
        <end position="120"/>
    </location>
</feature>
<dbReference type="RefSeq" id="XP_010762376.1">
    <property type="nucleotide sequence ID" value="XM_010764074.1"/>
</dbReference>
<dbReference type="EMBL" id="KN275966">
    <property type="protein sequence ID" value="EEH42201.2"/>
    <property type="molecule type" value="Genomic_DNA"/>
</dbReference>
<dbReference type="Proteomes" id="UP000001628">
    <property type="component" value="Unassembled WGS sequence"/>
</dbReference>
<dbReference type="KEGG" id="pbn:PADG_07021"/>
<evidence type="ECO:0000313" key="3">
    <source>
        <dbReference type="Proteomes" id="UP000001628"/>
    </source>
</evidence>
<reference evidence="2 3" key="1">
    <citation type="journal article" date="2011" name="PLoS Genet.">
        <title>Comparative genomic analysis of human fungal pathogens causing paracoccidioidomycosis.</title>
        <authorList>
            <person name="Desjardins C.A."/>
            <person name="Champion M.D."/>
            <person name="Holder J.W."/>
            <person name="Muszewska A."/>
            <person name="Goldberg J."/>
            <person name="Bailao A.M."/>
            <person name="Brigido M.M."/>
            <person name="Ferreira M.E."/>
            <person name="Garcia A.M."/>
            <person name="Grynberg M."/>
            <person name="Gujja S."/>
            <person name="Heiman D.I."/>
            <person name="Henn M.R."/>
            <person name="Kodira C.D."/>
            <person name="Leon-Narvaez H."/>
            <person name="Longo L.V."/>
            <person name="Ma L.J."/>
            <person name="Malavazi I."/>
            <person name="Matsuo A.L."/>
            <person name="Morais F.V."/>
            <person name="Pereira M."/>
            <person name="Rodriguez-Brito S."/>
            <person name="Sakthikumar S."/>
            <person name="Salem-Izacc S.M."/>
            <person name="Sykes S.M."/>
            <person name="Teixeira M.M."/>
            <person name="Vallejo M.C."/>
            <person name="Walter M.E."/>
            <person name="Yandava C."/>
            <person name="Young S."/>
            <person name="Zeng Q."/>
            <person name="Zucker J."/>
            <person name="Felipe M.S."/>
            <person name="Goldman G.H."/>
            <person name="Haas B.J."/>
            <person name="McEwen J.G."/>
            <person name="Nino-Vega G."/>
            <person name="Puccia R."/>
            <person name="San-Blas G."/>
            <person name="Soares C.M."/>
            <person name="Birren B.W."/>
            <person name="Cuomo C.A."/>
        </authorList>
    </citation>
    <scope>NUCLEOTIDE SEQUENCE [LARGE SCALE GENOMIC DNA]</scope>
    <source>
        <strain evidence="2 3">Pb18</strain>
    </source>
</reference>
<evidence type="ECO:0000256" key="1">
    <source>
        <dbReference type="SAM" id="MobiDB-lite"/>
    </source>
</evidence>
<gene>
    <name evidence="2" type="ORF">PADG_07021</name>
</gene>
<sequence length="120" mass="12949">MRISHAVLNPFAGLRKIFPPVLKDPDLAITRWDISHDAANQSLSLTTPTPPKTGTERPSPTSYHRKHIGFSSSSPTHPAKPTIQWSSPAPGKLQGSTPHLNGSSPHSPVSSRMTTQGWSP</sequence>
<keyword evidence="3" id="KW-1185">Reference proteome</keyword>
<organism evidence="2 3">
    <name type="scientific">Paracoccidioides brasiliensis (strain Pb18)</name>
    <dbReference type="NCBI Taxonomy" id="502780"/>
    <lineage>
        <taxon>Eukaryota</taxon>
        <taxon>Fungi</taxon>
        <taxon>Dikarya</taxon>
        <taxon>Ascomycota</taxon>
        <taxon>Pezizomycotina</taxon>
        <taxon>Eurotiomycetes</taxon>
        <taxon>Eurotiomycetidae</taxon>
        <taxon>Onygenales</taxon>
        <taxon>Ajellomycetaceae</taxon>
        <taxon>Paracoccidioides</taxon>
    </lineage>
</organism>
<dbReference type="AlphaFoldDB" id="C1GID5"/>